<dbReference type="PANTHER" id="PTHR22748">
    <property type="entry name" value="AP ENDONUCLEASE"/>
    <property type="match status" value="1"/>
</dbReference>
<dbReference type="KEGG" id="scas:SACC_19870"/>
<dbReference type="NCBIfam" id="TIGR00195">
    <property type="entry name" value="exoDNase_III"/>
    <property type="match status" value="1"/>
</dbReference>
<evidence type="ECO:0000256" key="8">
    <source>
        <dbReference type="PIRSR" id="PIRSR604808-3"/>
    </source>
</evidence>
<feature type="binding site" evidence="7">
    <location>
        <position position="239"/>
    </location>
    <ligand>
        <name>Mg(2+)</name>
        <dbReference type="ChEBI" id="CHEBI:18420"/>
        <label>1</label>
    </ligand>
</feature>
<keyword evidence="4" id="KW-0378">Hydrolase</keyword>
<dbReference type="GO" id="GO:0003677">
    <property type="term" value="F:DNA binding"/>
    <property type="evidence" value="ECO:0007669"/>
    <property type="project" value="InterPro"/>
</dbReference>
<dbReference type="PROSITE" id="PS00728">
    <property type="entry name" value="AP_NUCLEASE_F1_3"/>
    <property type="match status" value="1"/>
</dbReference>
<dbReference type="NCBIfam" id="TIGR00633">
    <property type="entry name" value="xth"/>
    <property type="match status" value="1"/>
</dbReference>
<dbReference type="Gene3D" id="3.60.10.10">
    <property type="entry name" value="Endonuclease/exonuclease/phosphatase"/>
    <property type="match status" value="1"/>
</dbReference>
<keyword evidence="11" id="KW-1185">Reference proteome</keyword>
<dbReference type="GO" id="GO:0003906">
    <property type="term" value="F:DNA-(apurinic or apyrimidinic site) endonuclease activity"/>
    <property type="evidence" value="ECO:0007669"/>
    <property type="project" value="TreeGrafter"/>
</dbReference>
<feature type="binding site" evidence="7">
    <location>
        <position position="35"/>
    </location>
    <ligand>
        <name>Mg(2+)</name>
        <dbReference type="ChEBI" id="CHEBI:18420"/>
        <label>1</label>
    </ligand>
</feature>
<keyword evidence="3 7" id="KW-0479">Metal-binding</keyword>
<feature type="site" description="Transition state stabilizer" evidence="8">
    <location>
        <position position="146"/>
    </location>
</feature>
<dbReference type="GO" id="GO:0046872">
    <property type="term" value="F:metal ion binding"/>
    <property type="evidence" value="ECO:0007669"/>
    <property type="project" value="UniProtKB-KW"/>
</dbReference>
<evidence type="ECO:0000256" key="3">
    <source>
        <dbReference type="ARBA" id="ARBA00022723"/>
    </source>
</evidence>
<dbReference type="PANTHER" id="PTHR22748:SF6">
    <property type="entry name" value="DNA-(APURINIC OR APYRIMIDINIC SITE) ENDONUCLEASE"/>
    <property type="match status" value="1"/>
</dbReference>
<feature type="domain" description="Endonuclease/exonuclease/phosphatase" evidence="9">
    <location>
        <begin position="4"/>
        <end position="239"/>
    </location>
</feature>
<dbReference type="RefSeq" id="WP_229569328.1">
    <property type="nucleotide sequence ID" value="NZ_AP025226.1"/>
</dbReference>
<protein>
    <submittedName>
        <fullName evidence="10">Exodeoxyribonuclease III</fullName>
    </submittedName>
</protein>
<feature type="active site" description="Proton donor/acceptor" evidence="6">
    <location>
        <position position="144"/>
    </location>
</feature>
<dbReference type="InterPro" id="IPR004808">
    <property type="entry name" value="AP_endonuc_1"/>
</dbReference>
<organism evidence="10 11">
    <name type="scientific">Saccharolobus caldissimus</name>
    <dbReference type="NCBI Taxonomy" id="1702097"/>
    <lineage>
        <taxon>Archaea</taxon>
        <taxon>Thermoproteota</taxon>
        <taxon>Thermoprotei</taxon>
        <taxon>Sulfolobales</taxon>
        <taxon>Sulfolobaceae</taxon>
        <taxon>Saccharolobus</taxon>
    </lineage>
</organism>
<feature type="binding site" evidence="7">
    <location>
        <position position="7"/>
    </location>
    <ligand>
        <name>Mg(2+)</name>
        <dbReference type="ChEBI" id="CHEBI:18420"/>
        <label>1</label>
    </ligand>
</feature>
<dbReference type="Proteomes" id="UP001319921">
    <property type="component" value="Chromosome"/>
</dbReference>
<evidence type="ECO:0000313" key="10">
    <source>
        <dbReference type="EMBL" id="BDB98970.1"/>
    </source>
</evidence>
<evidence type="ECO:0000256" key="6">
    <source>
        <dbReference type="PIRSR" id="PIRSR604808-1"/>
    </source>
</evidence>
<comment type="cofactor">
    <cofactor evidence="7">
        <name>Mg(2+)</name>
        <dbReference type="ChEBI" id="CHEBI:18420"/>
    </cofactor>
    <cofactor evidence="7">
        <name>Mn(2+)</name>
        <dbReference type="ChEBI" id="CHEBI:29035"/>
    </cofactor>
    <text evidence="7">Probably binds two magnesium or manganese ions per subunit.</text>
</comment>
<evidence type="ECO:0000259" key="9">
    <source>
        <dbReference type="Pfam" id="PF03372"/>
    </source>
</evidence>
<evidence type="ECO:0000256" key="1">
    <source>
        <dbReference type="ARBA" id="ARBA00001936"/>
    </source>
</evidence>
<feature type="binding site" evidence="7">
    <location>
        <position position="144"/>
    </location>
    <ligand>
        <name>Mg(2+)</name>
        <dbReference type="ChEBI" id="CHEBI:18420"/>
        <label>1</label>
    </ligand>
</feature>
<dbReference type="GO" id="GO:0008081">
    <property type="term" value="F:phosphoric diester hydrolase activity"/>
    <property type="evidence" value="ECO:0007669"/>
    <property type="project" value="TreeGrafter"/>
</dbReference>
<dbReference type="SUPFAM" id="SSF56219">
    <property type="entry name" value="DNase I-like"/>
    <property type="match status" value="1"/>
</dbReference>
<feature type="site" description="Interaction with DNA substrate" evidence="8">
    <location>
        <position position="239"/>
    </location>
</feature>
<reference evidence="10 11" key="1">
    <citation type="journal article" date="2022" name="Microbiol. Resour. Announc.">
        <title>Complete Genome Sequence of the Hyperthermophilic and Acidophilic Archaeon Saccharolobus caldissimus Strain HS-3T.</title>
        <authorList>
            <person name="Sakai H.D."/>
            <person name="Kurosawa N."/>
        </authorList>
    </citation>
    <scope>NUCLEOTIDE SEQUENCE [LARGE SCALE GENOMIC DNA]</scope>
    <source>
        <strain evidence="10 11">JCM32116</strain>
    </source>
</reference>
<dbReference type="GO" id="GO:0006284">
    <property type="term" value="P:base-excision repair"/>
    <property type="evidence" value="ECO:0007669"/>
    <property type="project" value="TreeGrafter"/>
</dbReference>
<evidence type="ECO:0000313" key="11">
    <source>
        <dbReference type="Proteomes" id="UP001319921"/>
    </source>
</evidence>
<keyword evidence="7" id="KW-0464">Manganese</keyword>
<gene>
    <name evidence="10" type="ORF">SACC_19870</name>
</gene>
<feature type="site" description="Important for catalytic activity" evidence="8">
    <location>
        <position position="213"/>
    </location>
</feature>
<dbReference type="InterPro" id="IPR005135">
    <property type="entry name" value="Endo/exonuclease/phosphatase"/>
</dbReference>
<evidence type="ECO:0000256" key="4">
    <source>
        <dbReference type="ARBA" id="ARBA00022801"/>
    </source>
</evidence>
<dbReference type="GeneID" id="68866719"/>
<evidence type="ECO:0000256" key="5">
    <source>
        <dbReference type="ARBA" id="ARBA00022842"/>
    </source>
</evidence>
<dbReference type="Pfam" id="PF03372">
    <property type="entry name" value="Exo_endo_phos"/>
    <property type="match status" value="1"/>
</dbReference>
<dbReference type="GO" id="GO:0008311">
    <property type="term" value="F:double-stranded DNA 3'-5' DNA exonuclease activity"/>
    <property type="evidence" value="ECO:0007669"/>
    <property type="project" value="TreeGrafter"/>
</dbReference>
<dbReference type="CDD" id="cd09073">
    <property type="entry name" value="ExoIII_AP-endo"/>
    <property type="match status" value="1"/>
</dbReference>
<feature type="active site" description="Proton acceptor" evidence="6">
    <location>
        <position position="239"/>
    </location>
</feature>
<proteinExistence type="inferred from homology"/>
<evidence type="ECO:0000256" key="7">
    <source>
        <dbReference type="PIRSR" id="PIRSR604808-2"/>
    </source>
</evidence>
<keyword evidence="5 7" id="KW-0460">Magnesium</keyword>
<dbReference type="AlphaFoldDB" id="A0AAQ4CT39"/>
<comment type="cofactor">
    <cofactor evidence="1">
        <name>Mn(2+)</name>
        <dbReference type="ChEBI" id="CHEBI:29035"/>
    </cofactor>
</comment>
<sequence length="247" mass="28587">MKIVSWNINGLRSALKKNLLEFIKSDKYDIILFQEIRGEIVPLDFIMLGYNIFSFPAKRKGYSGVMTLSVIKPINVIKGIGISEFDNEGRVITVELQDFFIINSYFPRAGDNLSRLEFKLKFNNSIENFSEKLRKIKPVIVCGDFNVAHQNIDAAYDDPSIPGLTPQEKAWFSHFLSLGYIDTFRYFHPNERKYSWWSFMMNARERNMGLRLDYCLVSKELEGRIRNADILDNVLGSDHAPIILELV</sequence>
<comment type="similarity">
    <text evidence="2">Belongs to the DNA repair enzymes AP/ExoA family.</text>
</comment>
<name>A0AAQ4CT39_9CREN</name>
<feature type="binding site" evidence="7">
    <location>
        <position position="146"/>
    </location>
    <ligand>
        <name>Mg(2+)</name>
        <dbReference type="ChEBI" id="CHEBI:18420"/>
        <label>1</label>
    </ligand>
</feature>
<dbReference type="EMBL" id="AP025226">
    <property type="protein sequence ID" value="BDB98970.1"/>
    <property type="molecule type" value="Genomic_DNA"/>
</dbReference>
<evidence type="ECO:0000256" key="2">
    <source>
        <dbReference type="ARBA" id="ARBA00007092"/>
    </source>
</evidence>
<feature type="active site" evidence="6">
    <location>
        <position position="105"/>
    </location>
</feature>
<dbReference type="PROSITE" id="PS51435">
    <property type="entry name" value="AP_NUCLEASE_F1_4"/>
    <property type="match status" value="1"/>
</dbReference>
<dbReference type="InterPro" id="IPR020848">
    <property type="entry name" value="AP_endonuclease_F1_CS"/>
</dbReference>
<accession>A0AAQ4CT39</accession>
<feature type="binding site" evidence="7">
    <location>
        <position position="238"/>
    </location>
    <ligand>
        <name>Mg(2+)</name>
        <dbReference type="ChEBI" id="CHEBI:18420"/>
        <label>1</label>
    </ligand>
</feature>
<dbReference type="InterPro" id="IPR036691">
    <property type="entry name" value="Endo/exonu/phosph_ase_sf"/>
</dbReference>